<sequence>MTDLNLSEAEKRYLIDGVKLGIRVDGRGPLDYRQLELETSVLDTANGSARVRLHRTDVLVTVKMELEPPASGRPNHGKLLFFVNCSANAAPEFEGRGGDDLSSSLCGVLERLYSAPNTFSTAGLVVVPGKYVKAFYVDVEILECGGNLFDVVSLGVKAALYATRTPRITITGEDGGELEFTLSDNPTDVDRLDVVNAPVLITHLRISEGVTVVDPTSEEEQCGPVSVVVGVAPNSTICAVHLLGPGTIGPQTLQAALKGSSVLGADINARLLKKLRQEESEPERRIRGFLG</sequence>
<dbReference type="Pfam" id="PF01138">
    <property type="entry name" value="RNase_PH"/>
    <property type="match status" value="1"/>
</dbReference>
<dbReference type="GO" id="GO:0034476">
    <property type="term" value="P:U5 snRNA 3'-end processing"/>
    <property type="evidence" value="ECO:0007669"/>
    <property type="project" value="TreeGrafter"/>
</dbReference>
<evidence type="ECO:0000259" key="7">
    <source>
        <dbReference type="Pfam" id="PF01138"/>
    </source>
</evidence>
<feature type="domain" description="Exoribonuclease phosphorolytic" evidence="8">
    <location>
        <begin position="199"/>
        <end position="258"/>
    </location>
</feature>
<dbReference type="InterPro" id="IPR020568">
    <property type="entry name" value="Ribosomal_Su5_D2-typ_SF"/>
</dbReference>
<reference evidence="9" key="1">
    <citation type="submission" date="2017-11" db="EMBL/GenBank/DDBJ databases">
        <title>The sensing device of the deep-sea amphipod.</title>
        <authorList>
            <person name="Kobayashi H."/>
            <person name="Nagahama T."/>
            <person name="Arai W."/>
            <person name="Sasagawa Y."/>
            <person name="Umeda M."/>
            <person name="Hayashi T."/>
            <person name="Nikaido I."/>
            <person name="Watanabe H."/>
            <person name="Oguri K."/>
            <person name="Kitazato H."/>
            <person name="Fujioka K."/>
            <person name="Kido Y."/>
            <person name="Takami H."/>
        </authorList>
    </citation>
    <scope>NUCLEOTIDE SEQUENCE</scope>
    <source>
        <tissue evidence="9">Whole body</tissue>
    </source>
</reference>
<dbReference type="Gene3D" id="3.30.230.70">
    <property type="entry name" value="GHMP Kinase, N-terminal domain"/>
    <property type="match status" value="1"/>
</dbReference>
<evidence type="ECO:0000256" key="4">
    <source>
        <dbReference type="ARBA" id="ARBA00022490"/>
    </source>
</evidence>
<evidence type="ECO:0000256" key="3">
    <source>
        <dbReference type="ARBA" id="ARBA00006678"/>
    </source>
</evidence>
<evidence type="ECO:0000256" key="6">
    <source>
        <dbReference type="ARBA" id="ARBA00042523"/>
    </source>
</evidence>
<dbReference type="GO" id="GO:0034475">
    <property type="term" value="P:U4 snRNA 3'-end processing"/>
    <property type="evidence" value="ECO:0007669"/>
    <property type="project" value="TreeGrafter"/>
</dbReference>
<dbReference type="GO" id="GO:0071035">
    <property type="term" value="P:nuclear polyadenylation-dependent rRNA catabolic process"/>
    <property type="evidence" value="ECO:0007669"/>
    <property type="project" value="TreeGrafter"/>
</dbReference>
<accession>A0A6A7FX75</accession>
<evidence type="ECO:0000259" key="8">
    <source>
        <dbReference type="Pfam" id="PF03725"/>
    </source>
</evidence>
<keyword evidence="9" id="KW-0540">Nuclease</keyword>
<dbReference type="GO" id="GO:0034473">
    <property type="term" value="P:U1 snRNA 3'-end processing"/>
    <property type="evidence" value="ECO:0007669"/>
    <property type="project" value="TreeGrafter"/>
</dbReference>
<keyword evidence="9" id="KW-0269">Exonuclease</keyword>
<comment type="subcellular location">
    <subcellularLocation>
        <location evidence="1">Cytoplasm</location>
    </subcellularLocation>
    <subcellularLocation>
        <location evidence="2">Nucleus</location>
        <location evidence="2">Nucleolus</location>
    </subcellularLocation>
</comment>
<dbReference type="InterPro" id="IPR050590">
    <property type="entry name" value="Exosome_comp_Rrp42_subfam"/>
</dbReference>
<organism evidence="9">
    <name type="scientific">Hirondellea gigas</name>
    <dbReference type="NCBI Taxonomy" id="1518452"/>
    <lineage>
        <taxon>Eukaryota</taxon>
        <taxon>Metazoa</taxon>
        <taxon>Ecdysozoa</taxon>
        <taxon>Arthropoda</taxon>
        <taxon>Crustacea</taxon>
        <taxon>Multicrustacea</taxon>
        <taxon>Malacostraca</taxon>
        <taxon>Eumalacostraca</taxon>
        <taxon>Peracarida</taxon>
        <taxon>Amphipoda</taxon>
        <taxon>Amphilochidea</taxon>
        <taxon>Lysianassida</taxon>
        <taxon>Lysianassidira</taxon>
        <taxon>Lysianassoidea</taxon>
        <taxon>Lysianassidae</taxon>
        <taxon>Hirondellea</taxon>
    </lineage>
</organism>
<dbReference type="AlphaFoldDB" id="A0A6A7FX75"/>
<dbReference type="CDD" id="cd11367">
    <property type="entry name" value="RNase_PH_RRP42"/>
    <property type="match status" value="1"/>
</dbReference>
<dbReference type="GO" id="GO:0000467">
    <property type="term" value="P:exonucleolytic trimming to generate mature 3'-end of 5.8S rRNA from tricistronic rRNA transcript (SSU-rRNA, 5.8S rRNA, LSU-rRNA)"/>
    <property type="evidence" value="ECO:0007669"/>
    <property type="project" value="TreeGrafter"/>
</dbReference>
<evidence type="ECO:0000256" key="5">
    <source>
        <dbReference type="ARBA" id="ARBA00022835"/>
    </source>
</evidence>
<dbReference type="PANTHER" id="PTHR11097:SF8">
    <property type="entry name" value="EXOSOME COMPLEX COMPONENT RRP42"/>
    <property type="match status" value="1"/>
</dbReference>
<dbReference type="GO" id="GO:0000176">
    <property type="term" value="C:nuclear exosome (RNase complex)"/>
    <property type="evidence" value="ECO:0007669"/>
    <property type="project" value="TreeGrafter"/>
</dbReference>
<dbReference type="InterPro" id="IPR015847">
    <property type="entry name" value="ExoRNase_PH_dom2"/>
</dbReference>
<dbReference type="SUPFAM" id="SSF55666">
    <property type="entry name" value="Ribonuclease PH domain 2-like"/>
    <property type="match status" value="1"/>
</dbReference>
<dbReference type="GO" id="GO:0071028">
    <property type="term" value="P:nuclear mRNA surveillance"/>
    <property type="evidence" value="ECO:0007669"/>
    <property type="project" value="TreeGrafter"/>
</dbReference>
<keyword evidence="9" id="KW-0378">Hydrolase</keyword>
<dbReference type="InterPro" id="IPR001247">
    <property type="entry name" value="ExoRNase_PH_dom1"/>
</dbReference>
<dbReference type="EMBL" id="IACT01003952">
    <property type="protein sequence ID" value="LAC23168.1"/>
    <property type="molecule type" value="mRNA"/>
</dbReference>
<protein>
    <recommendedName>
        <fullName evidence="6">Ribosomal RNA-processing protein 42</fullName>
    </recommendedName>
</protein>
<proteinExistence type="evidence at transcript level"/>
<dbReference type="GO" id="GO:0000177">
    <property type="term" value="C:cytoplasmic exosome (RNase complex)"/>
    <property type="evidence" value="ECO:0007669"/>
    <property type="project" value="TreeGrafter"/>
</dbReference>
<dbReference type="GO" id="GO:0071038">
    <property type="term" value="P:TRAMP-dependent tRNA surveillance pathway"/>
    <property type="evidence" value="ECO:0007669"/>
    <property type="project" value="TreeGrafter"/>
</dbReference>
<dbReference type="GO" id="GO:0016075">
    <property type="term" value="P:rRNA catabolic process"/>
    <property type="evidence" value="ECO:0007669"/>
    <property type="project" value="TreeGrafter"/>
</dbReference>
<evidence type="ECO:0000256" key="1">
    <source>
        <dbReference type="ARBA" id="ARBA00004496"/>
    </source>
</evidence>
<dbReference type="PANTHER" id="PTHR11097">
    <property type="entry name" value="EXOSOME COMPLEX EXONUCLEASE RIBOSOMAL RNA PROCESSING PROTEIN"/>
    <property type="match status" value="1"/>
</dbReference>
<evidence type="ECO:0000256" key="2">
    <source>
        <dbReference type="ARBA" id="ARBA00004604"/>
    </source>
</evidence>
<name>A0A6A7FX75_9CRUS</name>
<dbReference type="GO" id="GO:0005730">
    <property type="term" value="C:nucleolus"/>
    <property type="evidence" value="ECO:0007669"/>
    <property type="project" value="UniProtKB-SubCell"/>
</dbReference>
<evidence type="ECO:0000313" key="9">
    <source>
        <dbReference type="EMBL" id="LAC23168.1"/>
    </source>
</evidence>
<dbReference type="InterPro" id="IPR027408">
    <property type="entry name" value="PNPase/RNase_PH_dom_sf"/>
</dbReference>
<keyword evidence="5" id="KW-0271">Exosome</keyword>
<dbReference type="SUPFAM" id="SSF54211">
    <property type="entry name" value="Ribosomal protein S5 domain 2-like"/>
    <property type="match status" value="1"/>
</dbReference>
<dbReference type="GO" id="GO:0004527">
    <property type="term" value="F:exonuclease activity"/>
    <property type="evidence" value="ECO:0007669"/>
    <property type="project" value="UniProtKB-KW"/>
</dbReference>
<dbReference type="InterPro" id="IPR036345">
    <property type="entry name" value="ExoRNase_PH_dom2_sf"/>
</dbReference>
<comment type="similarity">
    <text evidence="3">Belongs to the RNase PH family.</text>
</comment>
<dbReference type="GO" id="GO:0035925">
    <property type="term" value="F:mRNA 3'-UTR AU-rich region binding"/>
    <property type="evidence" value="ECO:0007669"/>
    <property type="project" value="TreeGrafter"/>
</dbReference>
<keyword evidence="4" id="KW-0963">Cytoplasm</keyword>
<dbReference type="Pfam" id="PF03725">
    <property type="entry name" value="RNase_PH_C"/>
    <property type="match status" value="1"/>
</dbReference>
<feature type="domain" description="Exoribonuclease phosphorolytic" evidence="7">
    <location>
        <begin position="32"/>
        <end position="166"/>
    </location>
</feature>